<dbReference type="PROSITE" id="PS50837">
    <property type="entry name" value="NACHT"/>
    <property type="match status" value="1"/>
</dbReference>
<reference evidence="3 4" key="1">
    <citation type="submission" date="2008-06" db="EMBL/GenBank/DDBJ databases">
        <title>Complete sequence of Pelodictyon phaeoclathratiforme BU-1.</title>
        <authorList>
            <consortium name="US DOE Joint Genome Institute"/>
            <person name="Lucas S."/>
            <person name="Copeland A."/>
            <person name="Lapidus A."/>
            <person name="Glavina del Rio T."/>
            <person name="Dalin E."/>
            <person name="Tice H."/>
            <person name="Bruce D."/>
            <person name="Goodwin L."/>
            <person name="Pitluck S."/>
            <person name="Schmutz J."/>
            <person name="Larimer F."/>
            <person name="Land M."/>
            <person name="Hauser L."/>
            <person name="Kyrpides N."/>
            <person name="Mikhailova N."/>
            <person name="Liu Z."/>
            <person name="Li T."/>
            <person name="Zhao F."/>
            <person name="Overmann J."/>
            <person name="Bryant D.A."/>
            <person name="Richardson P."/>
        </authorList>
    </citation>
    <scope>NUCLEOTIDE SEQUENCE [LARGE SCALE GENOMIC DNA]</scope>
    <source>
        <strain evidence="4">DSM 5477 / BU-1</strain>
    </source>
</reference>
<dbReference type="SUPFAM" id="SSF56436">
    <property type="entry name" value="C-type lectin-like"/>
    <property type="match status" value="1"/>
</dbReference>
<dbReference type="SUPFAM" id="SSF52540">
    <property type="entry name" value="P-loop containing nucleoside triphosphate hydrolases"/>
    <property type="match status" value="1"/>
</dbReference>
<proteinExistence type="predicted"/>
<dbReference type="Proteomes" id="UP000002724">
    <property type="component" value="Chromosome"/>
</dbReference>
<dbReference type="eggNOG" id="COG1262">
    <property type="taxonomic scope" value="Bacteria"/>
</dbReference>
<evidence type="ECO:0000259" key="2">
    <source>
        <dbReference type="PROSITE" id="PS50837"/>
    </source>
</evidence>
<dbReference type="eggNOG" id="COG5635">
    <property type="taxonomic scope" value="Bacteria"/>
</dbReference>
<dbReference type="InterPro" id="IPR027417">
    <property type="entry name" value="P-loop_NTPase"/>
</dbReference>
<dbReference type="KEGG" id="pph:Ppha_2192"/>
<dbReference type="PANTHER" id="PTHR23150">
    <property type="entry name" value="SULFATASE MODIFYING FACTOR 1, 2"/>
    <property type="match status" value="1"/>
</dbReference>
<evidence type="ECO:0000313" key="3">
    <source>
        <dbReference type="EMBL" id="ACF44391.1"/>
    </source>
</evidence>
<dbReference type="Pfam" id="PF05729">
    <property type="entry name" value="NACHT"/>
    <property type="match status" value="1"/>
</dbReference>
<dbReference type="OrthoDB" id="595053at2"/>
<keyword evidence="4" id="KW-1185">Reference proteome</keyword>
<dbReference type="GO" id="GO:0120147">
    <property type="term" value="F:formylglycine-generating oxidase activity"/>
    <property type="evidence" value="ECO:0007669"/>
    <property type="project" value="TreeGrafter"/>
</dbReference>
<dbReference type="AlphaFoldDB" id="B4SDM3"/>
<dbReference type="InterPro" id="IPR007111">
    <property type="entry name" value="NACHT_NTPase"/>
</dbReference>
<dbReference type="Gene3D" id="3.90.1580.10">
    <property type="entry name" value="paralog of FGE (formylglycine-generating enzyme)"/>
    <property type="match status" value="1"/>
</dbReference>
<dbReference type="HOGENOM" id="CLU_004327_0_0_10"/>
<accession>B4SDM3</accession>
<evidence type="ECO:0000313" key="4">
    <source>
        <dbReference type="Proteomes" id="UP000002724"/>
    </source>
</evidence>
<dbReference type="InterPro" id="IPR042095">
    <property type="entry name" value="SUMF_sf"/>
</dbReference>
<dbReference type="InterPro" id="IPR016187">
    <property type="entry name" value="CTDL_fold"/>
</dbReference>
<dbReference type="EMBL" id="CP001110">
    <property type="protein sequence ID" value="ACF44391.1"/>
    <property type="molecule type" value="Genomic_DNA"/>
</dbReference>
<feature type="domain" description="NACHT" evidence="2">
    <location>
        <begin position="279"/>
        <end position="407"/>
    </location>
</feature>
<dbReference type="PANTHER" id="PTHR23150:SF19">
    <property type="entry name" value="FORMYLGLYCINE-GENERATING ENZYME"/>
    <property type="match status" value="1"/>
</dbReference>
<protein>
    <recommendedName>
        <fullName evidence="2">NACHT domain-containing protein</fullName>
    </recommendedName>
</protein>
<feature type="compositionally biased region" description="Polar residues" evidence="1">
    <location>
        <begin position="952"/>
        <end position="963"/>
    </location>
</feature>
<organism evidence="3 4">
    <name type="scientific">Pelodictyon phaeoclathratiforme (strain DSM 5477 / BU-1)</name>
    <dbReference type="NCBI Taxonomy" id="324925"/>
    <lineage>
        <taxon>Bacteria</taxon>
        <taxon>Pseudomonadati</taxon>
        <taxon>Chlorobiota</taxon>
        <taxon>Chlorobiia</taxon>
        <taxon>Chlorobiales</taxon>
        <taxon>Chlorobiaceae</taxon>
        <taxon>Chlorobium/Pelodictyon group</taxon>
        <taxon>Pelodictyon</taxon>
    </lineage>
</organism>
<sequence>MSDKLYRKIKVLVASPSDVAEERDIAKEVILGWNHRHPESELILDPVLWEERAAPQSGERTQGILNRQFVDQCHFAIAIFWTRIGTDTGVAPGGAVEEVQRLMNDEKQVMLYFSRAKYPLDTSDAGKVAEFSRQVGELETFRKTLQNYLLLWEYDDLSMFKSDLVTHLDLQIQNWFAQKNSDVVFSGNRICSHTRNAAADLFRYQSTLKQQLGNITLTGSPALESFSVKLSDTFVSLTLSGSSRCEERFRAGEALCEPQKDERNSTPEEVMSFVFQHNLLLLVIGDPGSGKTTLLKYYALSCFDNKRYQEFGFREPVNVFFLPLRELKKSDTGYMSLSENLAAWSEKHFLKIEETLFSGWLDKPSTLVLLDGLDEISDVHDRIAVCGWIDRTVGGFTNARFVVTSRSTGYRKGDGIELEAGHLRADIMDFTKEQQAQFLQQWFKAAYLGEIPPAGYQAAWRSQQEHVATKKADALIAFLAQEKNRSMQTLAGIPLLLQIMAMLWKEREYMPGSRLKLYDAALNFMLDYRDRRRGISPLLGAEDARRVLSPVSLWMQEELKKDEVGRIDMQLKMQELLDTLCNSLPAGEFCRNLVDRAGVLVEYGDREYVFRHKSFREYLAGVQLVKNMHRPGYLDTLVTRFGDDWWQEVFRFFIGHVDDAELFDSFMQMLFDSPVTENLTQKQQDLLVALVEEAPQRKVDALQKKLLDPATTPNRQRYLLECLKTIGKPEAVKAVQKFIDANCTKDADILRLAYEIPGVKIASDITADIVCKVNVSVKAISVRYNPYELDAQYILIEGGTFTFSVTEKQETVPDLYVAKYTVTNKLYRQFIAYLDSREPVFAKDVSVELYTKTLRSEAGEIEGFGDYLKGEESLVKLLASFYDDDKRFNKEDQPVMGVTWYAAKAYCLWLSLLESNGQDGTLYHLPTEKEWEYAAGGKENRTYPWGEEEPSTTRANYDSNEGATTPVGRYPDGATPEGLYDMAGNVWEWMEDLYENNTSDEYFKSARALRGGSWSKYPDGLRCSARYDLHPAHRSGNVGFRVVRSSPSS</sequence>
<evidence type="ECO:0000256" key="1">
    <source>
        <dbReference type="SAM" id="MobiDB-lite"/>
    </source>
</evidence>
<dbReference type="RefSeq" id="WP_012508868.1">
    <property type="nucleotide sequence ID" value="NC_011060.1"/>
</dbReference>
<feature type="region of interest" description="Disordered" evidence="1">
    <location>
        <begin position="942"/>
        <end position="972"/>
    </location>
</feature>
<dbReference type="InterPro" id="IPR005532">
    <property type="entry name" value="SUMF_dom"/>
</dbReference>
<dbReference type="Gene3D" id="3.40.50.300">
    <property type="entry name" value="P-loop containing nucleotide triphosphate hydrolases"/>
    <property type="match status" value="1"/>
</dbReference>
<name>B4SDM3_PELPB</name>
<dbReference type="Pfam" id="PF03781">
    <property type="entry name" value="FGE-sulfatase"/>
    <property type="match status" value="1"/>
</dbReference>
<dbReference type="InterPro" id="IPR051043">
    <property type="entry name" value="Sulfatase_Mod_Factor_Kinase"/>
</dbReference>
<gene>
    <name evidence="3" type="ordered locus">Ppha_2192</name>
</gene>
<dbReference type="STRING" id="324925.Ppha_2192"/>